<evidence type="ECO:0000313" key="2">
    <source>
        <dbReference type="EMBL" id="CAI9121346.1"/>
    </source>
</evidence>
<evidence type="ECO:0000313" key="3">
    <source>
        <dbReference type="Proteomes" id="UP001176960"/>
    </source>
</evidence>
<proteinExistence type="predicted"/>
<keyword evidence="3" id="KW-1185">Reference proteome</keyword>
<keyword evidence="1" id="KW-0472">Membrane</keyword>
<dbReference type="EMBL" id="CATKSH010000014">
    <property type="protein sequence ID" value="CAI9121346.1"/>
    <property type="molecule type" value="Genomic_DNA"/>
</dbReference>
<dbReference type="Proteomes" id="UP001176960">
    <property type="component" value="Unassembled WGS sequence"/>
</dbReference>
<organism evidence="2 3">
    <name type="scientific">Brytella acorum</name>
    <dbReference type="NCBI Taxonomy" id="2959299"/>
    <lineage>
        <taxon>Bacteria</taxon>
        <taxon>Pseudomonadati</taxon>
        <taxon>Pseudomonadota</taxon>
        <taxon>Alphaproteobacteria</taxon>
        <taxon>Acetobacterales</taxon>
        <taxon>Acetobacteraceae</taxon>
        <taxon>Brytella</taxon>
    </lineage>
</organism>
<evidence type="ECO:0000256" key="1">
    <source>
        <dbReference type="SAM" id="Phobius"/>
    </source>
</evidence>
<gene>
    <name evidence="2" type="ORF">LMG32879_002193</name>
</gene>
<sequence>MRPIAMREPEIKTLSLCPACFQKNRQTAEICAHCGVERHFGPTRREALVATLIGFAAGPFLAILILGPSYWAIPLSAVGGLLGFFICQIRHNGDRWMKER</sequence>
<feature type="transmembrane region" description="Helical" evidence="1">
    <location>
        <begin position="47"/>
        <end position="65"/>
    </location>
</feature>
<dbReference type="RefSeq" id="WP_289840714.1">
    <property type="nucleotide sequence ID" value="NZ_CATKSH010000014.1"/>
</dbReference>
<accession>A0AA35Y402</accession>
<comment type="caution">
    <text evidence="2">The sequence shown here is derived from an EMBL/GenBank/DDBJ whole genome shotgun (WGS) entry which is preliminary data.</text>
</comment>
<feature type="transmembrane region" description="Helical" evidence="1">
    <location>
        <begin position="71"/>
        <end position="90"/>
    </location>
</feature>
<protein>
    <submittedName>
        <fullName evidence="2">Uncharacterized protein</fullName>
    </submittedName>
</protein>
<keyword evidence="1" id="KW-1133">Transmembrane helix</keyword>
<keyword evidence="1" id="KW-0812">Transmembrane</keyword>
<reference evidence="2" key="1">
    <citation type="submission" date="2023-03" db="EMBL/GenBank/DDBJ databases">
        <authorList>
            <person name="Cleenwerck I."/>
        </authorList>
    </citation>
    <scope>NUCLEOTIDE SEQUENCE</scope>
    <source>
        <strain evidence="2">LMG 32879</strain>
    </source>
</reference>
<dbReference type="AlphaFoldDB" id="A0AA35Y402"/>
<name>A0AA35Y402_9PROT</name>